<feature type="region of interest" description="Disordered" evidence="1">
    <location>
        <begin position="1"/>
        <end position="22"/>
    </location>
</feature>
<evidence type="ECO:0000313" key="3">
    <source>
        <dbReference type="Proteomes" id="UP000310158"/>
    </source>
</evidence>
<name>A0A4S4LMH7_9AGAM</name>
<dbReference type="AlphaFoldDB" id="A0A4S4LMH7"/>
<organism evidence="2 3">
    <name type="scientific">Bondarzewia mesenterica</name>
    <dbReference type="NCBI Taxonomy" id="1095465"/>
    <lineage>
        <taxon>Eukaryota</taxon>
        <taxon>Fungi</taxon>
        <taxon>Dikarya</taxon>
        <taxon>Basidiomycota</taxon>
        <taxon>Agaricomycotina</taxon>
        <taxon>Agaricomycetes</taxon>
        <taxon>Russulales</taxon>
        <taxon>Bondarzewiaceae</taxon>
        <taxon>Bondarzewia</taxon>
    </lineage>
</organism>
<protein>
    <submittedName>
        <fullName evidence="2">Uncharacterized protein</fullName>
    </submittedName>
</protein>
<accession>A0A4S4LMH7</accession>
<dbReference type="EMBL" id="SGPL01000436">
    <property type="protein sequence ID" value="THH12651.1"/>
    <property type="molecule type" value="Genomic_DNA"/>
</dbReference>
<reference evidence="2 3" key="1">
    <citation type="submission" date="2019-02" db="EMBL/GenBank/DDBJ databases">
        <title>Genome sequencing of the rare red list fungi Bondarzewia mesenterica.</title>
        <authorList>
            <person name="Buettner E."/>
            <person name="Kellner H."/>
        </authorList>
    </citation>
    <scope>NUCLEOTIDE SEQUENCE [LARGE SCALE GENOMIC DNA]</scope>
    <source>
        <strain evidence="2 3">DSM 108281</strain>
    </source>
</reference>
<keyword evidence="3" id="KW-1185">Reference proteome</keyword>
<gene>
    <name evidence="2" type="ORF">EW146_g7494</name>
</gene>
<dbReference type="Proteomes" id="UP000310158">
    <property type="component" value="Unassembled WGS sequence"/>
</dbReference>
<proteinExistence type="predicted"/>
<evidence type="ECO:0000256" key="1">
    <source>
        <dbReference type="SAM" id="MobiDB-lite"/>
    </source>
</evidence>
<evidence type="ECO:0000313" key="2">
    <source>
        <dbReference type="EMBL" id="THH12651.1"/>
    </source>
</evidence>
<sequence length="87" mass="9257">MPTADRARSSAHAGRATAQGCRRREHADLARALPRDFAKQECLGRDGPRDVDVTFFCVSFFASVDRAPADCGGFVPDDVDALAGFGG</sequence>
<comment type="caution">
    <text evidence="2">The sequence shown here is derived from an EMBL/GenBank/DDBJ whole genome shotgun (WGS) entry which is preliminary data.</text>
</comment>